<feature type="repeat" description="TPR" evidence="3">
    <location>
        <begin position="109"/>
        <end position="142"/>
    </location>
</feature>
<dbReference type="InterPro" id="IPR011990">
    <property type="entry name" value="TPR-like_helical_dom_sf"/>
</dbReference>
<feature type="non-terminal residue" evidence="6">
    <location>
        <position position="1093"/>
    </location>
</feature>
<keyword evidence="1" id="KW-0677">Repeat</keyword>
<evidence type="ECO:0000313" key="6">
    <source>
        <dbReference type="EMBL" id="KRY31019.1"/>
    </source>
</evidence>
<evidence type="ECO:0000256" key="4">
    <source>
        <dbReference type="SAM" id="Coils"/>
    </source>
</evidence>
<dbReference type="SUPFAM" id="SSF48452">
    <property type="entry name" value="TPR-like"/>
    <property type="match status" value="1"/>
</dbReference>
<dbReference type="AlphaFoldDB" id="A0A0V1B1W2"/>
<evidence type="ECO:0000256" key="2">
    <source>
        <dbReference type="ARBA" id="ARBA00022803"/>
    </source>
</evidence>
<feature type="domain" description="AH" evidence="5">
    <location>
        <begin position="867"/>
        <end position="1068"/>
    </location>
</feature>
<comment type="caution">
    <text evidence="6">The sequence shown here is derived from an EMBL/GenBank/DDBJ whole genome shotgun (WGS) entry which is preliminary data.</text>
</comment>
<name>A0A0V1B1W2_TRISP</name>
<keyword evidence="2 3" id="KW-0802">TPR repeat</keyword>
<dbReference type="Gene3D" id="1.20.1270.60">
    <property type="entry name" value="Arfaptin homology (AH) domain/BAR domain"/>
    <property type="match status" value="1"/>
</dbReference>
<accession>A0A0V1B1W2</accession>
<proteinExistence type="predicted"/>
<dbReference type="GO" id="GO:0019904">
    <property type="term" value="F:protein domain specific binding"/>
    <property type="evidence" value="ECO:0007669"/>
    <property type="project" value="InterPro"/>
</dbReference>
<evidence type="ECO:0000313" key="7">
    <source>
        <dbReference type="Proteomes" id="UP000054776"/>
    </source>
</evidence>
<feature type="coiled-coil region" evidence="4">
    <location>
        <begin position="974"/>
        <end position="1025"/>
    </location>
</feature>
<dbReference type="SUPFAM" id="SSF103657">
    <property type="entry name" value="BAR/IMD domain-like"/>
    <property type="match status" value="1"/>
</dbReference>
<keyword evidence="4" id="KW-0175">Coiled coil</keyword>
<keyword evidence="6" id="KW-0808">Transferase</keyword>
<dbReference type="PROSITE" id="PS50005">
    <property type="entry name" value="TPR"/>
    <property type="match status" value="1"/>
</dbReference>
<dbReference type="InterPro" id="IPR010504">
    <property type="entry name" value="AH_dom"/>
</dbReference>
<dbReference type="Gene3D" id="1.25.40.1010">
    <property type="match status" value="2"/>
</dbReference>
<evidence type="ECO:0000256" key="1">
    <source>
        <dbReference type="ARBA" id="ARBA00022737"/>
    </source>
</evidence>
<dbReference type="eggNOG" id="KOG1156">
    <property type="taxonomic scope" value="Eukaryota"/>
</dbReference>
<dbReference type="Pfam" id="PF06456">
    <property type="entry name" value="Arfaptin"/>
    <property type="match status" value="1"/>
</dbReference>
<dbReference type="PANTHER" id="PTHR22767:SF2">
    <property type="entry name" value="N(ALPHA)-ACETYLTRANSFERASE 15_16, ISOFORM A"/>
    <property type="match status" value="1"/>
</dbReference>
<dbReference type="GO" id="GO:0031415">
    <property type="term" value="C:NatA complex"/>
    <property type="evidence" value="ECO:0007669"/>
    <property type="project" value="TreeGrafter"/>
</dbReference>
<reference evidence="6 7" key="1">
    <citation type="submission" date="2015-01" db="EMBL/GenBank/DDBJ databases">
        <title>Evolution of Trichinella species and genotypes.</title>
        <authorList>
            <person name="Korhonen P.K."/>
            <person name="Edoardo P."/>
            <person name="Giuseppe L.R."/>
            <person name="Gasser R.B."/>
        </authorList>
    </citation>
    <scope>NUCLEOTIDE SEQUENCE [LARGE SCALE GENOMIC DNA]</scope>
    <source>
        <strain evidence="6">ISS3</strain>
    </source>
</reference>
<feature type="non-terminal residue" evidence="6">
    <location>
        <position position="1"/>
    </location>
</feature>
<dbReference type="GO" id="GO:0016740">
    <property type="term" value="F:transferase activity"/>
    <property type="evidence" value="ECO:0007669"/>
    <property type="project" value="UniProtKB-KW"/>
</dbReference>
<dbReference type="EMBL" id="JYDH01000127">
    <property type="protein sequence ID" value="KRY31019.1"/>
    <property type="molecule type" value="Genomic_DNA"/>
</dbReference>
<dbReference type="SMART" id="SM01015">
    <property type="entry name" value="Arfaptin"/>
    <property type="match status" value="1"/>
</dbReference>
<organism evidence="6 7">
    <name type="scientific">Trichinella spiralis</name>
    <name type="common">Trichina worm</name>
    <dbReference type="NCBI Taxonomy" id="6334"/>
    <lineage>
        <taxon>Eukaryota</taxon>
        <taxon>Metazoa</taxon>
        <taxon>Ecdysozoa</taxon>
        <taxon>Nematoda</taxon>
        <taxon>Enoplea</taxon>
        <taxon>Dorylaimia</taxon>
        <taxon>Trichinellida</taxon>
        <taxon>Trichinellidae</taxon>
        <taxon>Trichinella</taxon>
    </lineage>
</organism>
<gene>
    <name evidence="6" type="primary">ARFIP1</name>
    <name evidence="6" type="ORF">T01_14439</name>
</gene>
<evidence type="ECO:0000256" key="3">
    <source>
        <dbReference type="PROSITE-ProRule" id="PRU00339"/>
    </source>
</evidence>
<protein>
    <submittedName>
        <fullName evidence="6">N-alpha-acetyltransferase 15, NatA auxiliary subunit</fullName>
    </submittedName>
</protein>
<evidence type="ECO:0000259" key="5">
    <source>
        <dbReference type="PROSITE" id="PS50870"/>
    </source>
</evidence>
<dbReference type="Pfam" id="PF12569">
    <property type="entry name" value="NatA_aux_su"/>
    <property type="match status" value="3"/>
</dbReference>
<dbReference type="InterPro" id="IPR019734">
    <property type="entry name" value="TPR_rpt"/>
</dbReference>
<dbReference type="PROSITE" id="PS50870">
    <property type="entry name" value="AH"/>
    <property type="match status" value="1"/>
</dbReference>
<dbReference type="SMART" id="SM00028">
    <property type="entry name" value="TPR"/>
    <property type="match status" value="5"/>
</dbReference>
<keyword evidence="7" id="KW-1185">Reference proteome</keyword>
<dbReference type="Gene3D" id="1.25.40.1040">
    <property type="match status" value="3"/>
</dbReference>
<sequence length="1093" mass="125739">LLKCIMLHTPLSDSAAGLFYFVVLNMSPPMSSQPLPPKEHALFKRIVKCYEQKQFRNGLKFAKQILSNPNFAEHGETLSMKGLILNCIGKKEEALELVKKGLRNDVRSHVCWHVYGLMQRSERKYDEAIKAFRNALKIDKETRYHLFKLRPTQRVSWIGFALSLHLTEDYELAIRVLEDFRKTQNIETYDIESSEFLLYQNMVYREAGKFEIALYHLESNKDHIYDRRSYLELKGELLMKLGRNLEASHVYHQLLARNEDNLDYYNLLEECLNLKTGDDVQDMDAVKRRLYLYDEMIKCYPNALAPHRLSLSFLPETAVEAPCTLLWLYYYLALHFDYLNNVDSALMYVNKGIEHTPTLVELYMHAGNMLEAAHWIEEAQSLDTADRYINSKCAKYMLQAGRIEDGIFMCSKFIREGLSSVESFSEMQYMWFEIECARAYRKAGQYGESLKKCHEVERHFSDIIDDQYDFHNYCIRRVTICSYIQLLRLEDCLREHRFFFRAAKCALKKKQAAKAEQQRLNKVKSNIKSKQDGIADDCKRQPQISAEKLASTSQPLEDALVFLRPLIQLNCTYPQAYFLGFEVYYRKMQDNQSSIDVVHEVTGEVFPERDAVLDLSDYNAQYLQAHHNSIRHRLAVAEVMYFLNREKQAEAVEVAIKVENSMQDVTWKVCRKVLHRLSNRALFGVVDPTIIENYKIACRKRFPHAAAFFDQSSLSSTLLANHVSSSSDHDNTSDVNDVVEGLYDLSLPGALIRKVPSSYNRPEAILMMLADEKDLDGYDSFLNRSPPPSLETSTSRQLQMVGSDRLMVVPPDETSAAYGTSAGIGVERQLSTMGAQEKLEAIKSWGCSTYKVVRQALAEKMGKSARTVDSGVEAKIDSLRSLQHQYSQLLALSRTLLGQLRPVQQTQMKLADQFATLADVEPHIRTDYLNNAQLLREFAANGEKLLAALKFFSSNINTLCNTTIEDTMLTVRHFEMARLEYDAYRNDLEELKQMTVRPLDFASKLLEAEQQYAKHQAKYEQLRSDVEIKMQLLAENKVKVMKKQLLLFQNTVAAYFCGNREALEMGLKQFSIATVRTAGFPTTTTTTLPQQPQ</sequence>
<dbReference type="Proteomes" id="UP000054776">
    <property type="component" value="Unassembled WGS sequence"/>
</dbReference>
<dbReference type="InterPro" id="IPR027267">
    <property type="entry name" value="AH/BAR_dom_sf"/>
</dbReference>
<dbReference type="PANTHER" id="PTHR22767">
    <property type="entry name" value="N-TERMINAL ACETYLTRANSFERASE-RELATED"/>
    <property type="match status" value="1"/>
</dbReference>
<dbReference type="OrthoDB" id="10263032at2759"/>
<dbReference type="InterPro" id="IPR021183">
    <property type="entry name" value="NatA_aux_su"/>
</dbReference>